<dbReference type="Proteomes" id="UP000183317">
    <property type="component" value="Unassembled WGS sequence"/>
</dbReference>
<comment type="caution">
    <text evidence="1">The sequence shown here is derived from an EMBL/GenBank/DDBJ whole genome shotgun (WGS) entry which is preliminary data.</text>
</comment>
<reference evidence="1 2" key="1">
    <citation type="journal article" date="2016" name="Nat. Commun.">
        <title>Thousands of microbial genomes shed light on interconnected biogeochemical processes in an aquifer system.</title>
        <authorList>
            <person name="Anantharaman K."/>
            <person name="Brown C.T."/>
            <person name="Hug L.A."/>
            <person name="Sharon I."/>
            <person name="Castelle C.J."/>
            <person name="Probst A.J."/>
            <person name="Thomas B.C."/>
            <person name="Singh A."/>
            <person name="Wilkins M.J."/>
            <person name="Karaoz U."/>
            <person name="Brodie E.L."/>
            <person name="Williams K.H."/>
            <person name="Hubbard S.S."/>
            <person name="Banfield J.F."/>
        </authorList>
    </citation>
    <scope>NUCLEOTIDE SEQUENCE [LARGE SCALE GENOMIC DNA]</scope>
</reference>
<name>A0A1F5MH11_9BACT</name>
<evidence type="ECO:0000313" key="2">
    <source>
        <dbReference type="Proteomes" id="UP000183317"/>
    </source>
</evidence>
<dbReference type="AlphaFoldDB" id="A0A1F5MH11"/>
<accession>A0A1F5MH11</accession>
<evidence type="ECO:0000313" key="1">
    <source>
        <dbReference type="EMBL" id="OGE64658.1"/>
    </source>
</evidence>
<dbReference type="EMBL" id="MFDU01000003">
    <property type="protein sequence ID" value="OGE64658.1"/>
    <property type="molecule type" value="Genomic_DNA"/>
</dbReference>
<protein>
    <submittedName>
        <fullName evidence="1">Uncharacterized protein</fullName>
    </submittedName>
</protein>
<sequence>MHTAVEMITSIAEHLNPNSIYFTHRVLIPNGSPRGHVLSLNELVRSTNKRLGNEDLLFNGSIPRVWDPGPDARGQIVGRR</sequence>
<proteinExistence type="predicted"/>
<gene>
    <name evidence="1" type="ORF">A3J13_02180</name>
</gene>
<organism evidence="1 2">
    <name type="scientific">Candidatus Daviesbacteria bacterium RIFCSPLOWO2_02_FULL_36_8</name>
    <dbReference type="NCBI Taxonomy" id="1797793"/>
    <lineage>
        <taxon>Bacteria</taxon>
        <taxon>Candidatus Daviesiibacteriota</taxon>
    </lineage>
</organism>